<accession>A0A255Z903</accession>
<gene>
    <name evidence="1" type="ORF">CHU95_00235</name>
</gene>
<evidence type="ECO:0000313" key="2">
    <source>
        <dbReference type="Proteomes" id="UP000216998"/>
    </source>
</evidence>
<proteinExistence type="predicted"/>
<evidence type="ECO:0008006" key="3">
    <source>
        <dbReference type="Google" id="ProtNLM"/>
    </source>
</evidence>
<dbReference type="Gene3D" id="3.40.50.150">
    <property type="entry name" value="Vaccinia Virus protein VP39"/>
    <property type="match status" value="1"/>
</dbReference>
<organism evidence="1 2">
    <name type="scientific">Niveispirillum lacus</name>
    <dbReference type="NCBI Taxonomy" id="1981099"/>
    <lineage>
        <taxon>Bacteria</taxon>
        <taxon>Pseudomonadati</taxon>
        <taxon>Pseudomonadota</taxon>
        <taxon>Alphaproteobacteria</taxon>
        <taxon>Rhodospirillales</taxon>
        <taxon>Azospirillaceae</taxon>
        <taxon>Niveispirillum</taxon>
    </lineage>
</organism>
<protein>
    <recommendedName>
        <fullName evidence="3">Methyltransferase small domain-containing protein</fullName>
    </recommendedName>
</protein>
<reference evidence="1 2" key="1">
    <citation type="submission" date="2017-07" db="EMBL/GenBank/DDBJ databases">
        <title>Niveispirillum cyanobacteriorum sp. nov., isolated from cyanobacterial aggregates in a eutrophic lake.</title>
        <authorList>
            <person name="Cai H."/>
        </authorList>
    </citation>
    <scope>NUCLEOTIDE SEQUENCE [LARGE SCALE GENOMIC DNA]</scope>
    <source>
        <strain evidence="2">TH1-14</strain>
    </source>
</reference>
<dbReference type="AlphaFoldDB" id="A0A255Z903"/>
<dbReference type="Proteomes" id="UP000216998">
    <property type="component" value="Unassembled WGS sequence"/>
</dbReference>
<dbReference type="EMBL" id="NOXU01000007">
    <property type="protein sequence ID" value="OYQ37891.1"/>
    <property type="molecule type" value="Genomic_DNA"/>
</dbReference>
<sequence>MQMSIHERARAHALRLLNNGPGTETLLNEVFEFLAHYRCHLLGNTIVSKGGPVVSGGPFAGMKLVQPATGFFAPMLLGCYEEELHGIVRAIPDAGYEHVINIGCGDGYYAVGIKRLAPSVEIWAHDIDPQQQERCRAMAALNGVDIHVGGAFEPERFATHADRRTLIWCDIEGAEEELLDPVRWPALVDMDVLVELHPTDHGHTRATVPARFASTHEIEIFQSGGHAPEFPEWLREAGQLNLLLAQFEGRGAPTPWAMMRARSKAGAV</sequence>
<dbReference type="SUPFAM" id="SSF53335">
    <property type="entry name" value="S-adenosyl-L-methionine-dependent methyltransferases"/>
    <property type="match status" value="1"/>
</dbReference>
<evidence type="ECO:0000313" key="1">
    <source>
        <dbReference type="EMBL" id="OYQ37891.1"/>
    </source>
</evidence>
<dbReference type="InterPro" id="IPR029063">
    <property type="entry name" value="SAM-dependent_MTases_sf"/>
</dbReference>
<name>A0A255Z903_9PROT</name>
<keyword evidence="2" id="KW-1185">Reference proteome</keyword>
<comment type="caution">
    <text evidence="1">The sequence shown here is derived from an EMBL/GenBank/DDBJ whole genome shotgun (WGS) entry which is preliminary data.</text>
</comment>